<evidence type="ECO:0000256" key="2">
    <source>
        <dbReference type="ARBA" id="ARBA00022448"/>
    </source>
</evidence>
<sequence>MAWIVLIVSGVLETVWASALSQSRGFTRIGPAIVFGVALVASMAGLAYALREIPVGTGYAIWVGIGAVGTALYGIFVLGESASVARLLCLVAIVAGVVGLKLAH</sequence>
<evidence type="ECO:0000256" key="3">
    <source>
        <dbReference type="ARBA" id="ARBA00022475"/>
    </source>
</evidence>
<dbReference type="Proteomes" id="UP001596119">
    <property type="component" value="Unassembled WGS sequence"/>
</dbReference>
<comment type="caution">
    <text evidence="9">The sequence shown here is derived from an EMBL/GenBank/DDBJ whole genome shotgun (WGS) entry which is preliminary data.</text>
</comment>
<keyword evidence="5 8" id="KW-1133">Transmembrane helix</keyword>
<dbReference type="InterPro" id="IPR037185">
    <property type="entry name" value="EmrE-like"/>
</dbReference>
<protein>
    <submittedName>
        <fullName evidence="9">DMT family transporter</fullName>
    </submittedName>
</protein>
<organism evidence="9 10">
    <name type="scientific">Pseudonocardia lutea</name>
    <dbReference type="NCBI Taxonomy" id="2172015"/>
    <lineage>
        <taxon>Bacteria</taxon>
        <taxon>Bacillati</taxon>
        <taxon>Actinomycetota</taxon>
        <taxon>Actinomycetes</taxon>
        <taxon>Pseudonocardiales</taxon>
        <taxon>Pseudonocardiaceae</taxon>
        <taxon>Pseudonocardia</taxon>
    </lineage>
</organism>
<evidence type="ECO:0000256" key="6">
    <source>
        <dbReference type="ARBA" id="ARBA00023136"/>
    </source>
</evidence>
<keyword evidence="4 7" id="KW-0812">Transmembrane</keyword>
<proteinExistence type="inferred from homology"/>
<evidence type="ECO:0000256" key="8">
    <source>
        <dbReference type="SAM" id="Phobius"/>
    </source>
</evidence>
<keyword evidence="3" id="KW-1003">Cell membrane</keyword>
<evidence type="ECO:0000256" key="4">
    <source>
        <dbReference type="ARBA" id="ARBA00022692"/>
    </source>
</evidence>
<comment type="similarity">
    <text evidence="7">Belongs to the drug/metabolite transporter (DMT) superfamily. Small multidrug resistance (SMR) (TC 2.A.7.1) family.</text>
</comment>
<accession>A0ABW1IBU4</accession>
<gene>
    <name evidence="9" type="ORF">ACFQH9_17855</name>
</gene>
<dbReference type="SUPFAM" id="SSF103481">
    <property type="entry name" value="Multidrug resistance efflux transporter EmrE"/>
    <property type="match status" value="1"/>
</dbReference>
<dbReference type="InterPro" id="IPR045324">
    <property type="entry name" value="Small_multidrug_res"/>
</dbReference>
<comment type="subcellular location">
    <subcellularLocation>
        <location evidence="1 7">Cell membrane</location>
        <topology evidence="1 7">Multi-pass membrane protein</topology>
    </subcellularLocation>
</comment>
<dbReference type="Pfam" id="PF00893">
    <property type="entry name" value="Multi_Drug_Res"/>
    <property type="match status" value="1"/>
</dbReference>
<dbReference type="RefSeq" id="WP_379567275.1">
    <property type="nucleotide sequence ID" value="NZ_JBHSQK010000044.1"/>
</dbReference>
<dbReference type="PANTHER" id="PTHR30561:SF0">
    <property type="entry name" value="GUANIDINIUM EXPORTER"/>
    <property type="match status" value="1"/>
</dbReference>
<dbReference type="InterPro" id="IPR000390">
    <property type="entry name" value="Small_drug/metabolite_transptr"/>
</dbReference>
<dbReference type="EMBL" id="JBHSQK010000044">
    <property type="protein sequence ID" value="MFC5950141.1"/>
    <property type="molecule type" value="Genomic_DNA"/>
</dbReference>
<dbReference type="PANTHER" id="PTHR30561">
    <property type="entry name" value="SMR FAMILY PROTON-DEPENDENT DRUG EFFLUX TRANSPORTER SUGE"/>
    <property type="match status" value="1"/>
</dbReference>
<evidence type="ECO:0000256" key="5">
    <source>
        <dbReference type="ARBA" id="ARBA00022989"/>
    </source>
</evidence>
<evidence type="ECO:0000256" key="1">
    <source>
        <dbReference type="ARBA" id="ARBA00004651"/>
    </source>
</evidence>
<evidence type="ECO:0000313" key="9">
    <source>
        <dbReference type="EMBL" id="MFC5950141.1"/>
    </source>
</evidence>
<keyword evidence="6 8" id="KW-0472">Membrane</keyword>
<dbReference type="Gene3D" id="1.10.3730.20">
    <property type="match status" value="1"/>
</dbReference>
<feature type="transmembrane region" description="Helical" evidence="8">
    <location>
        <begin position="33"/>
        <end position="50"/>
    </location>
</feature>
<reference evidence="10" key="1">
    <citation type="journal article" date="2019" name="Int. J. Syst. Evol. Microbiol.">
        <title>The Global Catalogue of Microorganisms (GCM) 10K type strain sequencing project: providing services to taxonomists for standard genome sequencing and annotation.</title>
        <authorList>
            <consortium name="The Broad Institute Genomics Platform"/>
            <consortium name="The Broad Institute Genome Sequencing Center for Infectious Disease"/>
            <person name="Wu L."/>
            <person name="Ma J."/>
        </authorList>
    </citation>
    <scope>NUCLEOTIDE SEQUENCE [LARGE SCALE GENOMIC DNA]</scope>
    <source>
        <strain evidence="10">CGMCC 4.7397</strain>
    </source>
</reference>
<keyword evidence="2" id="KW-0813">Transport</keyword>
<keyword evidence="10" id="KW-1185">Reference proteome</keyword>
<evidence type="ECO:0000256" key="7">
    <source>
        <dbReference type="RuleBase" id="RU003942"/>
    </source>
</evidence>
<feature type="transmembrane region" description="Helical" evidence="8">
    <location>
        <begin position="59"/>
        <end position="78"/>
    </location>
</feature>
<feature type="transmembrane region" description="Helical" evidence="8">
    <location>
        <begin position="84"/>
        <end position="103"/>
    </location>
</feature>
<evidence type="ECO:0000313" key="10">
    <source>
        <dbReference type="Proteomes" id="UP001596119"/>
    </source>
</evidence>
<name>A0ABW1IBU4_9PSEU</name>